<dbReference type="VEuPathDB" id="VectorBase:GPPI007919"/>
<organism evidence="1 2">
    <name type="scientific">Glossina palpalis gambiensis</name>
    <dbReference type="NCBI Taxonomy" id="67801"/>
    <lineage>
        <taxon>Eukaryota</taxon>
        <taxon>Metazoa</taxon>
        <taxon>Ecdysozoa</taxon>
        <taxon>Arthropoda</taxon>
        <taxon>Hexapoda</taxon>
        <taxon>Insecta</taxon>
        <taxon>Pterygota</taxon>
        <taxon>Neoptera</taxon>
        <taxon>Endopterygota</taxon>
        <taxon>Diptera</taxon>
        <taxon>Brachycera</taxon>
        <taxon>Muscomorpha</taxon>
        <taxon>Hippoboscoidea</taxon>
        <taxon>Glossinidae</taxon>
        <taxon>Glossina</taxon>
    </lineage>
</organism>
<dbReference type="EMBL" id="JXJN01003279">
    <property type="status" value="NOT_ANNOTATED_CDS"/>
    <property type="molecule type" value="Genomic_DNA"/>
</dbReference>
<name>A0A1B0ATD9_9MUSC</name>
<reference evidence="2" key="1">
    <citation type="submission" date="2015-01" db="EMBL/GenBank/DDBJ databases">
        <authorList>
            <person name="Aksoy S."/>
            <person name="Warren W."/>
            <person name="Wilson R.K."/>
        </authorList>
    </citation>
    <scope>NUCLEOTIDE SEQUENCE [LARGE SCALE GENOMIC DNA]</scope>
    <source>
        <strain evidence="2">IAEA</strain>
    </source>
</reference>
<accession>A0A1B0ATD9</accession>
<dbReference type="Proteomes" id="UP000092460">
    <property type="component" value="Unassembled WGS sequence"/>
</dbReference>
<reference evidence="1" key="2">
    <citation type="submission" date="2020-05" db="UniProtKB">
        <authorList>
            <consortium name="EnsemblMetazoa"/>
        </authorList>
    </citation>
    <scope>IDENTIFICATION</scope>
    <source>
        <strain evidence="1">IAEA</strain>
    </source>
</reference>
<evidence type="ECO:0000313" key="1">
    <source>
        <dbReference type="EnsemblMetazoa" id="GPPI007919-PA"/>
    </source>
</evidence>
<protein>
    <submittedName>
        <fullName evidence="1">Uncharacterized protein</fullName>
    </submittedName>
</protein>
<proteinExistence type="predicted"/>
<dbReference type="AlphaFoldDB" id="A0A1B0ATD9"/>
<evidence type="ECO:0000313" key="2">
    <source>
        <dbReference type="Proteomes" id="UP000092460"/>
    </source>
</evidence>
<sequence>MNSVKLRLRVFTFSLESFDGTNASKSQRTATKINESIFESTNGLTAVTPKEKSRRTRHSQVFSSNFRFCPDNVSTNKMGLNLYHGHTCKIAKNMQSRQNWCDMSTTGIDITSHQIGLKQMYGYISKDRGREKTQYTDMVYEILFIRLEHLLK</sequence>
<keyword evidence="2" id="KW-1185">Reference proteome</keyword>
<dbReference type="EnsemblMetazoa" id="GPPI007919-RA">
    <property type="protein sequence ID" value="GPPI007919-PA"/>
    <property type="gene ID" value="GPPI007919"/>
</dbReference>